<dbReference type="PROSITE" id="PS51352">
    <property type="entry name" value="THIOREDOXIN_2"/>
    <property type="match status" value="1"/>
</dbReference>
<dbReference type="SUPFAM" id="SSF52833">
    <property type="entry name" value="Thioredoxin-like"/>
    <property type="match status" value="1"/>
</dbReference>
<reference evidence="2" key="1">
    <citation type="submission" date="2019-08" db="EMBL/GenBank/DDBJ databases">
        <authorList>
            <person name="Kucharzyk K."/>
            <person name="Murdoch R.W."/>
            <person name="Higgins S."/>
            <person name="Loffler F."/>
        </authorList>
    </citation>
    <scope>NUCLEOTIDE SEQUENCE</scope>
</reference>
<dbReference type="AlphaFoldDB" id="A0A644XRG6"/>
<dbReference type="CDD" id="cd02966">
    <property type="entry name" value="TlpA_like_family"/>
    <property type="match status" value="1"/>
</dbReference>
<dbReference type="InterPro" id="IPR000866">
    <property type="entry name" value="AhpC/TSA"/>
</dbReference>
<evidence type="ECO:0000313" key="2">
    <source>
        <dbReference type="EMBL" id="MPM18806.1"/>
    </source>
</evidence>
<feature type="domain" description="Thioredoxin" evidence="1">
    <location>
        <begin position="353"/>
        <end position="490"/>
    </location>
</feature>
<dbReference type="GO" id="GO:0016209">
    <property type="term" value="F:antioxidant activity"/>
    <property type="evidence" value="ECO:0007669"/>
    <property type="project" value="InterPro"/>
</dbReference>
<dbReference type="Pfam" id="PF00578">
    <property type="entry name" value="AhpC-TSA"/>
    <property type="match status" value="1"/>
</dbReference>
<protein>
    <submittedName>
        <fullName evidence="2">Thiol-disulfide oxidoreductase ResA</fullName>
    </submittedName>
</protein>
<dbReference type="Gene3D" id="3.40.30.10">
    <property type="entry name" value="Glutaredoxin"/>
    <property type="match status" value="1"/>
</dbReference>
<evidence type="ECO:0000259" key="1">
    <source>
        <dbReference type="PROSITE" id="PS51352"/>
    </source>
</evidence>
<dbReference type="GO" id="GO:0016491">
    <property type="term" value="F:oxidoreductase activity"/>
    <property type="evidence" value="ECO:0007669"/>
    <property type="project" value="InterPro"/>
</dbReference>
<accession>A0A644XRG6</accession>
<gene>
    <name evidence="2" type="primary">resA_56</name>
    <name evidence="2" type="ORF">SDC9_65222</name>
</gene>
<sequence length="502" mass="58057">MAISKRALRYFRKGTAMRAKTSYFVIFLLLASGLFAAKTTIKGFAPGAGNLKIRLYTYDDYISNREALLASADIDSTGHFTFVLSIYEKQVISGFFRIMDFTSREMYIPANKTYDLEFEPFDYKDPNRIHIPLLSTIQLQYKIKNADVKDINSLISSFNQEYSSFVIQASGINTSTSTYSVKRPPRHLVDSFVNAETAKYNSESNEFFKNYVAYSLAGIQLNFQSKSRTSLFDNYIYKKPILYDNVAYMDFFTSYFSDFIYRVSNHIQPYDIIQNVNMKVNLSGLVDSIGKDTMLRNEQLREAVLLLNIRDWYTSKTFRQDSLLKILDVYAVRTKFDIQGRIARNLKFMLTHFNSGNPAPSMNFVSLDGDVFNNDSLKEKYSYIMFFTTWSKPCLSELLVMNQLMDNWKDSIRFIAVSMDREPLKLFYFLDENKFSFPVYHFGGDWVMAENLGLLSYPHGMFIDKNGNLINYCMPDPSRGVIDVFKKYAGVKTVYDMPDVGH</sequence>
<dbReference type="InterPro" id="IPR013766">
    <property type="entry name" value="Thioredoxin_domain"/>
</dbReference>
<dbReference type="InterPro" id="IPR036249">
    <property type="entry name" value="Thioredoxin-like_sf"/>
</dbReference>
<dbReference type="PANTHER" id="PTHR42852">
    <property type="entry name" value="THIOL:DISULFIDE INTERCHANGE PROTEIN DSBE"/>
    <property type="match status" value="1"/>
</dbReference>
<name>A0A644XRG6_9ZZZZ</name>
<dbReference type="PANTHER" id="PTHR42852:SF17">
    <property type="entry name" value="THIOREDOXIN-LIKE PROTEIN HI_1115"/>
    <property type="match status" value="1"/>
</dbReference>
<proteinExistence type="predicted"/>
<organism evidence="2">
    <name type="scientific">bioreactor metagenome</name>
    <dbReference type="NCBI Taxonomy" id="1076179"/>
    <lineage>
        <taxon>unclassified sequences</taxon>
        <taxon>metagenomes</taxon>
        <taxon>ecological metagenomes</taxon>
    </lineage>
</organism>
<dbReference type="EMBL" id="VSSQ01003052">
    <property type="protein sequence ID" value="MPM18806.1"/>
    <property type="molecule type" value="Genomic_DNA"/>
</dbReference>
<comment type="caution">
    <text evidence="2">The sequence shown here is derived from an EMBL/GenBank/DDBJ whole genome shotgun (WGS) entry which is preliminary data.</text>
</comment>
<dbReference type="InterPro" id="IPR050553">
    <property type="entry name" value="Thioredoxin_ResA/DsbE_sf"/>
</dbReference>